<gene>
    <name evidence="5" type="primary">LOC128928221</name>
</gene>
<dbReference type="PROSITE" id="PS51316">
    <property type="entry name" value="ODV"/>
    <property type="match status" value="1"/>
</dbReference>
<dbReference type="Proteomes" id="UP000008225">
    <property type="component" value="Chromosome 7"/>
</dbReference>
<dbReference type="InterPro" id="IPR010630">
    <property type="entry name" value="Olduvai_dom"/>
</dbReference>
<evidence type="ECO:0000259" key="4">
    <source>
        <dbReference type="PROSITE" id="PS51316"/>
    </source>
</evidence>
<evidence type="ECO:0000256" key="1">
    <source>
        <dbReference type="ARBA" id="ARBA00023054"/>
    </source>
</evidence>
<sequence>MKNPPQMEDDLPEGSSNTQWHQVPGNIDASSVAKPKKIKRKLPFSKWFCWTSRSGCRDCDAYHLNIQSLEREIYKIGEQTIYEEFKIIEELRKYKALDYRQTEQLAQLKYELRKVRDASCSVDQHFEVHLPPDDPDNSEHQDVREQLAKGPGLAEQCVSRLSPENDKHYQDQTEEEGEKAEKSASPRLSQELLEAKEQKASEDSLDDLYWALSAQGDLSDYHQPYSSASSSLENQLTCPALDVASSTQATCHQGTWSGDLSPHLSEVQASQTQLDLSTMVPCFLRIELDEVFHGGNGPASQGLSSTTCNFTVNVDSDSPLLHYGFLHPQSRRNSLAQTQAVFPTFSGVQSQNQAPKLVLAPSIVMKIPPQMEDDPLEGSSNTQWHQVPGNIDASSVPKPKKIKRKLPFSKWLRWPLCSGCRECDNYRARLKTLQLDIINYTEAILEEELMRTEELREYKALTQSQAEQLAKLQEEIDATKLRNEQLKAHVTSDDPEKDKHYQDDTDKEGKKAEKSAAPRLSQELLEAKEQKASEDSLDDLSDYHQPYSSASSSLENQLMCPALDVACECCSLKVLKLHGPARQPLYVMFLQLVSLSQIINAGRPRNLSLPQFRI</sequence>
<reference evidence="5 6" key="1">
    <citation type="submission" date="2009-03" db="EMBL/GenBank/DDBJ databases">
        <authorList>
            <person name="Warren W."/>
            <person name="Ye L."/>
            <person name="Minx P."/>
            <person name="Worley K."/>
            <person name="Gibbs R."/>
            <person name="Wilson R.K."/>
        </authorList>
    </citation>
    <scope>NUCLEOTIDE SEQUENCE [LARGE SCALE GENOMIC DNA]</scope>
</reference>
<dbReference type="PANTHER" id="PTHR14199:SF29">
    <property type="entry name" value="NEUROBLASTOMA BREAKPOINT FAMILY MEMBER 4-RELATED"/>
    <property type="match status" value="1"/>
</dbReference>
<evidence type="ECO:0000313" key="6">
    <source>
        <dbReference type="Proteomes" id="UP000008225"/>
    </source>
</evidence>
<feature type="region of interest" description="Disordered" evidence="3">
    <location>
        <begin position="373"/>
        <end position="396"/>
    </location>
</feature>
<proteinExistence type="inferred from homology"/>
<feature type="compositionally biased region" description="Basic and acidic residues" evidence="3">
    <location>
        <begin position="126"/>
        <end position="147"/>
    </location>
</feature>
<dbReference type="GeneID" id="128928221"/>
<dbReference type="InterPro" id="IPR055306">
    <property type="entry name" value="NBPF"/>
</dbReference>
<feature type="region of interest" description="Disordered" evidence="3">
    <location>
        <begin position="1"/>
        <end position="26"/>
    </location>
</feature>
<feature type="domain" description="Olduvai" evidence="4">
    <location>
        <begin position="164"/>
        <end position="273"/>
    </location>
</feature>
<accession>A0A8I3WJQ9</accession>
<dbReference type="SMART" id="SM01148">
    <property type="entry name" value="DUF1220"/>
    <property type="match status" value="2"/>
</dbReference>
<name>A0A8I3WJQ9_CALJA</name>
<dbReference type="Pfam" id="PF06758">
    <property type="entry name" value="Olduvai"/>
    <property type="match status" value="2"/>
</dbReference>
<organism evidence="5 6">
    <name type="scientific">Callithrix jacchus</name>
    <name type="common">White-tufted-ear marmoset</name>
    <name type="synonym">Simia Jacchus</name>
    <dbReference type="NCBI Taxonomy" id="9483"/>
    <lineage>
        <taxon>Eukaryota</taxon>
        <taxon>Metazoa</taxon>
        <taxon>Chordata</taxon>
        <taxon>Craniata</taxon>
        <taxon>Vertebrata</taxon>
        <taxon>Euteleostomi</taxon>
        <taxon>Mammalia</taxon>
        <taxon>Eutheria</taxon>
        <taxon>Euarchontoglires</taxon>
        <taxon>Primates</taxon>
        <taxon>Haplorrhini</taxon>
        <taxon>Platyrrhini</taxon>
        <taxon>Cebidae</taxon>
        <taxon>Callitrichinae</taxon>
        <taxon>Callithrix</taxon>
        <taxon>Callithrix</taxon>
    </lineage>
</organism>
<comment type="similarity">
    <text evidence="2">Belongs to the NBPF family.</text>
</comment>
<dbReference type="PANTHER" id="PTHR14199">
    <property type="entry name" value="NEUROBLASTOMA BREAKPOINT FAMILY MEMBER 6-LIKE PROTEIN"/>
    <property type="match status" value="1"/>
</dbReference>
<feature type="compositionally biased region" description="Basic and acidic residues" evidence="3">
    <location>
        <begin position="525"/>
        <end position="534"/>
    </location>
</feature>
<dbReference type="AlphaFoldDB" id="A0A8I3WJQ9"/>
<dbReference type="RefSeq" id="XP_054092526.1">
    <property type="nucleotide sequence ID" value="XM_054236551.1"/>
</dbReference>
<evidence type="ECO:0000256" key="2">
    <source>
        <dbReference type="ARBA" id="ARBA00038417"/>
    </source>
</evidence>
<protein>
    <recommendedName>
        <fullName evidence="4">Olduvai domain-containing protein</fullName>
    </recommendedName>
</protein>
<feature type="region of interest" description="Disordered" evidence="3">
    <location>
        <begin position="126"/>
        <end position="188"/>
    </location>
</feature>
<keyword evidence="6" id="KW-1185">Reference proteome</keyword>
<dbReference type="GeneTree" id="ENSGT00420000029746"/>
<reference evidence="5" key="3">
    <citation type="submission" date="2025-09" db="UniProtKB">
        <authorList>
            <consortium name="Ensembl"/>
        </authorList>
    </citation>
    <scope>IDENTIFICATION</scope>
</reference>
<dbReference type="Ensembl" id="ENSCJAT00000124895.1">
    <property type="protein sequence ID" value="ENSCJAP00000091260.1"/>
    <property type="gene ID" value="ENSCJAG00000076513.1"/>
</dbReference>
<evidence type="ECO:0000313" key="5">
    <source>
        <dbReference type="Ensembl" id="ENSCJAP00000091260.1"/>
    </source>
</evidence>
<keyword evidence="1" id="KW-0175">Coiled coil</keyword>
<reference evidence="5" key="2">
    <citation type="submission" date="2025-08" db="UniProtKB">
        <authorList>
            <consortium name="Ensembl"/>
        </authorList>
    </citation>
    <scope>IDENTIFICATION</scope>
</reference>
<evidence type="ECO:0000256" key="3">
    <source>
        <dbReference type="SAM" id="MobiDB-lite"/>
    </source>
</evidence>
<feature type="region of interest" description="Disordered" evidence="3">
    <location>
        <begin position="487"/>
        <end position="548"/>
    </location>
</feature>
<feature type="compositionally biased region" description="Basic and acidic residues" evidence="3">
    <location>
        <begin position="487"/>
        <end position="516"/>
    </location>
</feature>